<sequence>MAPPLRLGSFTPSVLLRVTRRLGRLETEVDETLVPSSPAQFRTLLDGGYDAVLTSPDNVLAYRFSPINPLGVNAPIEMLAAIDRGLGLALYARGGSLRGARFAVDVPGSGFAFVMYALAESLGLARDEYEIVALGSTPTRLAALLTGDCDATMLNAGNELHAEAAGFARVETTTAVCGPYLGTVLAALAPADVAWLATALTTTAAEIVAGQHDALVVAAATEALGLPEPLAVRYLHRLRDPDEGLVPDGRIDRPALETLVGLRRRFGPALEGDPLAAALALA</sequence>
<evidence type="ECO:0000313" key="1">
    <source>
        <dbReference type="EMBL" id="MBL7261109.1"/>
    </source>
</evidence>
<gene>
    <name evidence="1" type="ORF">JKJ07_43175</name>
</gene>
<comment type="caution">
    <text evidence="1">The sequence shown here is derived from an EMBL/GenBank/DDBJ whole genome shotgun (WGS) entry which is preliminary data.</text>
</comment>
<name>A0ABS1W2Y9_9ACTN</name>
<dbReference type="Gene3D" id="3.40.190.10">
    <property type="entry name" value="Periplasmic binding protein-like II"/>
    <property type="match status" value="2"/>
</dbReference>
<dbReference type="EMBL" id="JAENHO010000017">
    <property type="protein sequence ID" value="MBL7261109.1"/>
    <property type="molecule type" value="Genomic_DNA"/>
</dbReference>
<keyword evidence="2" id="KW-1185">Reference proteome</keyword>
<reference evidence="1 2" key="1">
    <citation type="submission" date="2021-01" db="EMBL/GenBank/DDBJ databases">
        <title>Actinoplanes sp. nov. LDG1-01 isolated from lichen.</title>
        <authorList>
            <person name="Saeng-In P."/>
            <person name="Phongsopitanun W."/>
            <person name="Kanchanasin P."/>
            <person name="Yuki M."/>
            <person name="Kudo T."/>
            <person name="Ohkuma M."/>
            <person name="Tanasupawat S."/>
        </authorList>
    </citation>
    <scope>NUCLEOTIDE SEQUENCE [LARGE SCALE GENOMIC DNA]</scope>
    <source>
        <strain evidence="1 2">LDG1-01</strain>
    </source>
</reference>
<protein>
    <recommendedName>
        <fullName evidence="3">ABC transporter substrate-binding protein</fullName>
    </recommendedName>
</protein>
<accession>A0ABS1W2Y9</accession>
<dbReference type="Proteomes" id="UP000598996">
    <property type="component" value="Unassembled WGS sequence"/>
</dbReference>
<dbReference type="RefSeq" id="WP_202997827.1">
    <property type="nucleotide sequence ID" value="NZ_JAENHO010000017.1"/>
</dbReference>
<evidence type="ECO:0000313" key="2">
    <source>
        <dbReference type="Proteomes" id="UP000598996"/>
    </source>
</evidence>
<dbReference type="SUPFAM" id="SSF53850">
    <property type="entry name" value="Periplasmic binding protein-like II"/>
    <property type="match status" value="1"/>
</dbReference>
<organism evidence="1 2">
    <name type="scientific">Paractinoplanes lichenicola</name>
    <dbReference type="NCBI Taxonomy" id="2802976"/>
    <lineage>
        <taxon>Bacteria</taxon>
        <taxon>Bacillati</taxon>
        <taxon>Actinomycetota</taxon>
        <taxon>Actinomycetes</taxon>
        <taxon>Micromonosporales</taxon>
        <taxon>Micromonosporaceae</taxon>
        <taxon>Paractinoplanes</taxon>
    </lineage>
</organism>
<proteinExistence type="predicted"/>
<evidence type="ECO:0008006" key="3">
    <source>
        <dbReference type="Google" id="ProtNLM"/>
    </source>
</evidence>